<name>A0ABY8RGC7_9FLAO</name>
<dbReference type="EMBL" id="CP124855">
    <property type="protein sequence ID" value="WHF52059.1"/>
    <property type="molecule type" value="Genomic_DNA"/>
</dbReference>
<dbReference type="InterPro" id="IPR036761">
    <property type="entry name" value="TTHA0802/YceI-like_sf"/>
</dbReference>
<organism evidence="2 3">
    <name type="scientific">Chryseobacterium gotjawalense</name>
    <dbReference type="NCBI Taxonomy" id="3042315"/>
    <lineage>
        <taxon>Bacteria</taxon>
        <taxon>Pseudomonadati</taxon>
        <taxon>Bacteroidota</taxon>
        <taxon>Flavobacteriia</taxon>
        <taxon>Flavobacteriales</taxon>
        <taxon>Weeksellaceae</taxon>
        <taxon>Chryseobacterium group</taxon>
        <taxon>Chryseobacterium</taxon>
    </lineage>
</organism>
<dbReference type="PANTHER" id="PTHR34406">
    <property type="entry name" value="PROTEIN YCEI"/>
    <property type="match status" value="1"/>
</dbReference>
<evidence type="ECO:0000313" key="2">
    <source>
        <dbReference type="EMBL" id="WHF52059.1"/>
    </source>
</evidence>
<dbReference type="Pfam" id="PF04264">
    <property type="entry name" value="YceI"/>
    <property type="match status" value="1"/>
</dbReference>
<reference evidence="2 3" key="1">
    <citation type="submission" date="2023-05" db="EMBL/GenBank/DDBJ databases">
        <title>Genomic insight into Chryseobacterium sp. wdc7 isolated forest soil (Gotjawal).</title>
        <authorList>
            <person name="Park S.-J."/>
        </authorList>
    </citation>
    <scope>NUCLEOTIDE SEQUENCE [LARGE SCALE GENOMIC DNA]</scope>
    <source>
        <strain evidence="3">wdc7</strain>
    </source>
</reference>
<proteinExistence type="predicted"/>
<keyword evidence="3" id="KW-1185">Reference proteome</keyword>
<gene>
    <name evidence="2" type="ORF">QGN23_01995</name>
</gene>
<sequence length="195" mass="21962">MNKILLKKLAPIIFGLFSLTVFSQSKTILSSEIRWKAYKTLRAESLSHFGTVSLKEGNLIFNGDDLAGGSFVMDMKTIDAADMNEDPKMKKMLENHLKSDDFFDTNKFPTASFQIKSVKKINSNGYNYQVAGPLTVKGISKNISFPVKVSKNNVVYTLTSAQFTFNRKDYGLQYNIFEDMLISNEVEINVTVKAK</sequence>
<dbReference type="InterPro" id="IPR007372">
    <property type="entry name" value="Lipid/polyisoprenoid-bd_YceI"/>
</dbReference>
<dbReference type="Proteomes" id="UP001241656">
    <property type="component" value="Chromosome"/>
</dbReference>
<dbReference type="SUPFAM" id="SSF101874">
    <property type="entry name" value="YceI-like"/>
    <property type="match status" value="1"/>
</dbReference>
<feature type="domain" description="Lipid/polyisoprenoid-binding YceI-like" evidence="1">
    <location>
        <begin position="25"/>
        <end position="195"/>
    </location>
</feature>
<protein>
    <submittedName>
        <fullName evidence="2">YceI family protein</fullName>
    </submittedName>
</protein>
<dbReference type="RefSeq" id="WP_282905364.1">
    <property type="nucleotide sequence ID" value="NZ_CP124855.1"/>
</dbReference>
<accession>A0ABY8RGC7</accession>
<dbReference type="SMART" id="SM00867">
    <property type="entry name" value="YceI"/>
    <property type="match status" value="1"/>
</dbReference>
<evidence type="ECO:0000313" key="3">
    <source>
        <dbReference type="Proteomes" id="UP001241656"/>
    </source>
</evidence>
<dbReference type="PANTHER" id="PTHR34406:SF1">
    <property type="entry name" value="PROTEIN YCEI"/>
    <property type="match status" value="1"/>
</dbReference>
<dbReference type="Gene3D" id="2.40.128.110">
    <property type="entry name" value="Lipid/polyisoprenoid-binding, YceI-like"/>
    <property type="match status" value="1"/>
</dbReference>
<evidence type="ECO:0000259" key="1">
    <source>
        <dbReference type="SMART" id="SM00867"/>
    </source>
</evidence>